<sequence length="236" mass="26337">MEEQVQRLVNKVWENYKVSPPDQRLMIAISGIPGAGKTTLAKTVADRLNTLSQASPLRPLAVHVPMDGYHLTRAQLDALPDPAQAHARRGAAYTFDAASLLSLIVALREPLSASTRTIYAPSFSHALKDPVQNEISISPSSQILIFEGNYLALDKEHWSQISRLFNERWFLEVEFNIARKRLVARHVATGIASSEEEARKRIEENDMINALEIVQHRVAIDELIQSLDTAVQESGH</sequence>
<dbReference type="InterPro" id="IPR027417">
    <property type="entry name" value="P-loop_NTPase"/>
</dbReference>
<dbReference type="Gene3D" id="3.40.50.300">
    <property type="entry name" value="P-loop containing nucleotide triphosphate hydrolases"/>
    <property type="match status" value="2"/>
</dbReference>
<dbReference type="EMBL" id="CAUH01003991">
    <property type="protein sequence ID" value="CCU78372.1"/>
    <property type="molecule type" value="Genomic_DNA"/>
</dbReference>
<dbReference type="GO" id="GO:0005524">
    <property type="term" value="F:ATP binding"/>
    <property type="evidence" value="ECO:0007669"/>
    <property type="project" value="InterPro"/>
</dbReference>
<dbReference type="STRING" id="546991.N1JB56"/>
<evidence type="ECO:0000259" key="1">
    <source>
        <dbReference type="Pfam" id="PF00485"/>
    </source>
</evidence>
<keyword evidence="2" id="KW-0418">Kinase</keyword>
<dbReference type="GO" id="GO:0016301">
    <property type="term" value="F:kinase activity"/>
    <property type="evidence" value="ECO:0007669"/>
    <property type="project" value="UniProtKB-KW"/>
</dbReference>
<organism evidence="2 3">
    <name type="scientific">Blumeria graminis f. sp. hordei (strain DH14)</name>
    <name type="common">Barley powdery mildew</name>
    <name type="synonym">Oidium monilioides f. sp. hordei</name>
    <dbReference type="NCBI Taxonomy" id="546991"/>
    <lineage>
        <taxon>Eukaryota</taxon>
        <taxon>Fungi</taxon>
        <taxon>Dikarya</taxon>
        <taxon>Ascomycota</taxon>
        <taxon>Pezizomycotina</taxon>
        <taxon>Leotiomycetes</taxon>
        <taxon>Erysiphales</taxon>
        <taxon>Erysiphaceae</taxon>
        <taxon>Blumeria</taxon>
        <taxon>Blumeria hordei</taxon>
    </lineage>
</organism>
<dbReference type="AlphaFoldDB" id="N1JB56"/>
<keyword evidence="3" id="KW-1185">Reference proteome</keyword>
<dbReference type="PANTHER" id="PTHR10285">
    <property type="entry name" value="URIDINE KINASE"/>
    <property type="match status" value="1"/>
</dbReference>
<gene>
    <name evidence="2" type="ORF">BGHDH14_bgh01838</name>
</gene>
<dbReference type="eggNOG" id="KOG2702">
    <property type="taxonomic scope" value="Eukaryota"/>
</dbReference>
<dbReference type="SUPFAM" id="SSF52540">
    <property type="entry name" value="P-loop containing nucleoside triphosphate hydrolases"/>
    <property type="match status" value="1"/>
</dbReference>
<dbReference type="Pfam" id="PF00485">
    <property type="entry name" value="PRK"/>
    <property type="match status" value="1"/>
</dbReference>
<comment type="caution">
    <text evidence="2">The sequence shown here is derived from an EMBL/GenBank/DDBJ whole genome shotgun (WGS) entry which is preliminary data.</text>
</comment>
<accession>N1JB56</accession>
<protein>
    <submittedName>
        <fullName evidence="2">Phosphoribulokinase/uridine kinase</fullName>
    </submittedName>
</protein>
<dbReference type="OrthoDB" id="6362633at2759"/>
<reference evidence="2 3" key="1">
    <citation type="journal article" date="2010" name="Science">
        <title>Genome expansion and gene loss in powdery mildew fungi reveal tradeoffs in extreme parasitism.</title>
        <authorList>
            <person name="Spanu P.D."/>
            <person name="Abbott J.C."/>
            <person name="Amselem J."/>
            <person name="Burgis T.A."/>
            <person name="Soanes D.M."/>
            <person name="Stueber K."/>
            <person name="Ver Loren van Themaat E."/>
            <person name="Brown J.K.M."/>
            <person name="Butcher S.A."/>
            <person name="Gurr S.J."/>
            <person name="Lebrun M.-H."/>
            <person name="Ridout C.J."/>
            <person name="Schulze-Lefert P."/>
            <person name="Talbot N.J."/>
            <person name="Ahmadinejad N."/>
            <person name="Ametz C."/>
            <person name="Barton G.R."/>
            <person name="Benjdia M."/>
            <person name="Bidzinski P."/>
            <person name="Bindschedler L.V."/>
            <person name="Both M."/>
            <person name="Brewer M.T."/>
            <person name="Cadle-Davidson L."/>
            <person name="Cadle-Davidson M.M."/>
            <person name="Collemare J."/>
            <person name="Cramer R."/>
            <person name="Frenkel O."/>
            <person name="Godfrey D."/>
            <person name="Harriman J."/>
            <person name="Hoede C."/>
            <person name="King B.C."/>
            <person name="Klages S."/>
            <person name="Kleemann J."/>
            <person name="Knoll D."/>
            <person name="Koti P.S."/>
            <person name="Kreplak J."/>
            <person name="Lopez-Ruiz F.J."/>
            <person name="Lu X."/>
            <person name="Maekawa T."/>
            <person name="Mahanil S."/>
            <person name="Micali C."/>
            <person name="Milgroom M.G."/>
            <person name="Montana G."/>
            <person name="Noir S."/>
            <person name="O'Connell R.J."/>
            <person name="Oberhaensli S."/>
            <person name="Parlange F."/>
            <person name="Pedersen C."/>
            <person name="Quesneville H."/>
            <person name="Reinhardt R."/>
            <person name="Rott M."/>
            <person name="Sacristan S."/>
            <person name="Schmidt S.M."/>
            <person name="Schoen M."/>
            <person name="Skamnioti P."/>
            <person name="Sommer H."/>
            <person name="Stephens A."/>
            <person name="Takahara H."/>
            <person name="Thordal-Christensen H."/>
            <person name="Vigouroux M."/>
            <person name="Wessling R."/>
            <person name="Wicker T."/>
            <person name="Panstruga R."/>
        </authorList>
    </citation>
    <scope>NUCLEOTIDE SEQUENCE [LARGE SCALE GENOMIC DNA]</scope>
    <source>
        <strain evidence="2">DH14</strain>
    </source>
</reference>
<evidence type="ECO:0000313" key="2">
    <source>
        <dbReference type="EMBL" id="CCU78372.1"/>
    </source>
</evidence>
<evidence type="ECO:0000313" key="3">
    <source>
        <dbReference type="Proteomes" id="UP000015441"/>
    </source>
</evidence>
<dbReference type="FunCoup" id="N1JB56">
    <property type="interactions" value="4"/>
</dbReference>
<name>N1JB56_BLUG1</name>
<keyword evidence="2" id="KW-0808">Transferase</keyword>
<dbReference type="Proteomes" id="UP000015441">
    <property type="component" value="Unassembled WGS sequence"/>
</dbReference>
<dbReference type="InParanoid" id="N1JB56"/>
<proteinExistence type="predicted"/>
<feature type="domain" description="Phosphoribulokinase/uridine kinase" evidence="1">
    <location>
        <begin position="26"/>
        <end position="187"/>
    </location>
</feature>
<dbReference type="InterPro" id="IPR006083">
    <property type="entry name" value="PRK/URK"/>
</dbReference>
<dbReference type="HOGENOM" id="CLU_067202_1_1_1"/>